<dbReference type="SUPFAM" id="SSF52540">
    <property type="entry name" value="P-loop containing nucleoside triphosphate hydrolases"/>
    <property type="match status" value="1"/>
</dbReference>
<dbReference type="PANTHER" id="PTHR10704">
    <property type="entry name" value="CARBOHYDRATE SULFOTRANSFERASE"/>
    <property type="match status" value="1"/>
</dbReference>
<dbReference type="EMBL" id="QLYX01000019">
    <property type="protein sequence ID" value="RAY11395.1"/>
    <property type="molecule type" value="Genomic_DNA"/>
</dbReference>
<comment type="caution">
    <text evidence="1">The sequence shown here is derived from an EMBL/GenBank/DDBJ whole genome shotgun (WGS) entry which is preliminary data.</text>
</comment>
<dbReference type="GO" id="GO:0006790">
    <property type="term" value="P:sulfur compound metabolic process"/>
    <property type="evidence" value="ECO:0007669"/>
    <property type="project" value="TreeGrafter"/>
</dbReference>
<name>A0A365GX38_9ACTN</name>
<dbReference type="OrthoDB" id="663914at2"/>
<keyword evidence="2" id="KW-1185">Reference proteome</keyword>
<reference evidence="1 2" key="1">
    <citation type="submission" date="2018-06" db="EMBL/GenBank/DDBJ databases">
        <title>Actinomadura craniellae sp. nov. isolated from marine sponge Craniella sp.</title>
        <authorList>
            <person name="Li L."/>
            <person name="Xu Q.H."/>
            <person name="Lin H.W."/>
            <person name="Lu Y.H."/>
        </authorList>
    </citation>
    <scope>NUCLEOTIDE SEQUENCE [LARGE SCALE GENOMIC DNA]</scope>
    <source>
        <strain evidence="1 2">LHW63021</strain>
    </source>
</reference>
<dbReference type="AlphaFoldDB" id="A0A365GX38"/>
<dbReference type="GO" id="GO:0001517">
    <property type="term" value="F:N-acetylglucosamine 6-O-sulfotransferase activity"/>
    <property type="evidence" value="ECO:0007669"/>
    <property type="project" value="TreeGrafter"/>
</dbReference>
<dbReference type="GO" id="GO:0006044">
    <property type="term" value="P:N-acetylglucosamine metabolic process"/>
    <property type="evidence" value="ECO:0007669"/>
    <property type="project" value="TreeGrafter"/>
</dbReference>
<dbReference type="InterPro" id="IPR027417">
    <property type="entry name" value="P-loop_NTPase"/>
</dbReference>
<dbReference type="Pfam" id="PF13469">
    <property type="entry name" value="Sulfotransfer_3"/>
    <property type="match status" value="1"/>
</dbReference>
<keyword evidence="1" id="KW-0808">Transferase</keyword>
<sequence>MTVVLHVTGAGRSGSTLLGGLLGQIDGFFNVGEAGYLWERGLAAGGDCGCGAPVRHCPVWRDVLARAYGGPDAPETEALRRLHARTSRGRAVQALSITGRLPGERAAVAAAAPLGRLYPAVAEVTGARVIIDTTKPATYGRLLSRLPGLDLRYVHLVRDPRAVAWSWLRVKESRETMVTRPPVTSALLWRAGNLAAARLWSGDADRYLLVRYEDLIAEPEPWLRRIAGLAGAASAALPVTGRVGTLAPTHTVAGNTDRHRSGRIELRLDDEWRRAMPAAQRRLVAAATSPVRQRYGYR</sequence>
<evidence type="ECO:0000313" key="1">
    <source>
        <dbReference type="EMBL" id="RAY11395.1"/>
    </source>
</evidence>
<evidence type="ECO:0000313" key="2">
    <source>
        <dbReference type="Proteomes" id="UP000251891"/>
    </source>
</evidence>
<protein>
    <submittedName>
        <fullName evidence="1">Sulfotransferase</fullName>
    </submittedName>
</protein>
<dbReference type="RefSeq" id="WP_111871587.1">
    <property type="nucleotide sequence ID" value="NZ_QLYX01000019.1"/>
</dbReference>
<gene>
    <name evidence="1" type="ORF">DPM19_30695</name>
</gene>
<dbReference type="Proteomes" id="UP000251891">
    <property type="component" value="Unassembled WGS sequence"/>
</dbReference>
<dbReference type="Gene3D" id="3.40.50.300">
    <property type="entry name" value="P-loop containing nucleotide triphosphate hydrolases"/>
    <property type="match status" value="1"/>
</dbReference>
<accession>A0A365GX38</accession>
<proteinExistence type="predicted"/>
<organism evidence="1 2">
    <name type="scientific">Actinomadura craniellae</name>
    <dbReference type="NCBI Taxonomy" id="2231787"/>
    <lineage>
        <taxon>Bacteria</taxon>
        <taxon>Bacillati</taxon>
        <taxon>Actinomycetota</taxon>
        <taxon>Actinomycetes</taxon>
        <taxon>Streptosporangiales</taxon>
        <taxon>Thermomonosporaceae</taxon>
        <taxon>Actinomadura</taxon>
    </lineage>
</organism>
<dbReference type="InterPro" id="IPR051135">
    <property type="entry name" value="Gal/GlcNAc/GalNAc_ST"/>
</dbReference>
<dbReference type="PANTHER" id="PTHR10704:SF44">
    <property type="entry name" value="LD35051P-RELATED"/>
    <property type="match status" value="1"/>
</dbReference>